<proteinExistence type="predicted"/>
<dbReference type="EMBL" id="BAMD01000058">
    <property type="protein sequence ID" value="GAF04851.1"/>
    <property type="molecule type" value="Genomic_DNA"/>
</dbReference>
<keyword evidence="2" id="KW-1185">Reference proteome</keyword>
<dbReference type="OrthoDB" id="1121815at2"/>
<evidence type="ECO:0000313" key="1">
    <source>
        <dbReference type="EMBL" id="GAF04851.1"/>
    </source>
</evidence>
<dbReference type="Proteomes" id="UP000019402">
    <property type="component" value="Unassembled WGS sequence"/>
</dbReference>
<evidence type="ECO:0000313" key="2">
    <source>
        <dbReference type="Proteomes" id="UP000019402"/>
    </source>
</evidence>
<dbReference type="AlphaFoldDB" id="W7YJY7"/>
<comment type="caution">
    <text evidence="1">The sequence shown here is derived from an EMBL/GenBank/DDBJ whole genome shotgun (WGS) entry which is preliminary data.</text>
</comment>
<protein>
    <submittedName>
        <fullName evidence="1">Uncharacterized protein</fullName>
    </submittedName>
</protein>
<gene>
    <name evidence="1" type="ORF">JCM21142_93571</name>
</gene>
<reference evidence="1 2" key="1">
    <citation type="journal article" date="2014" name="Genome Announc.">
        <title>Draft Genome Sequence of Cytophaga fermentans JCM 21142T, a Facultative Anaerobe Isolated from Marine Mud.</title>
        <authorList>
            <person name="Starns D."/>
            <person name="Oshima K."/>
            <person name="Suda W."/>
            <person name="Iino T."/>
            <person name="Yuki M."/>
            <person name="Inoue J."/>
            <person name="Kitamura K."/>
            <person name="Iida T."/>
            <person name="Darby A."/>
            <person name="Hattori M."/>
            <person name="Ohkuma M."/>
        </authorList>
    </citation>
    <scope>NUCLEOTIDE SEQUENCE [LARGE SCALE GENOMIC DNA]</scope>
    <source>
        <strain evidence="1 2">JCM 21142</strain>
    </source>
</reference>
<sequence>MEKWARNLQLIINKRDALLIQLNKITGNNYSYLSLQNLTINHIKGADAKIIFSQLQNAIGEYNDALLERDEKMFGKFLDSLIHDKSPTKESQNWCAYKY</sequence>
<name>W7YJY7_9BACT</name>
<organism evidence="1 2">
    <name type="scientific">Saccharicrinis fermentans DSM 9555 = JCM 21142</name>
    <dbReference type="NCBI Taxonomy" id="869213"/>
    <lineage>
        <taxon>Bacteria</taxon>
        <taxon>Pseudomonadati</taxon>
        <taxon>Bacteroidota</taxon>
        <taxon>Bacteroidia</taxon>
        <taxon>Marinilabiliales</taxon>
        <taxon>Marinilabiliaceae</taxon>
        <taxon>Saccharicrinis</taxon>
    </lineage>
</organism>
<accession>W7YJY7</accession>
<dbReference type="RefSeq" id="WP_027471832.1">
    <property type="nucleotide sequence ID" value="NZ_BAMD01000058.1"/>
</dbReference>